<comment type="caution">
    <text evidence="2">The sequence shown here is derived from an EMBL/GenBank/DDBJ whole genome shotgun (WGS) entry which is preliminary data.</text>
</comment>
<feature type="compositionally biased region" description="Polar residues" evidence="1">
    <location>
        <begin position="698"/>
        <end position="710"/>
    </location>
</feature>
<feature type="compositionally biased region" description="Polar residues" evidence="1">
    <location>
        <begin position="309"/>
        <end position="323"/>
    </location>
</feature>
<reference evidence="2 3" key="1">
    <citation type="journal article" date="2018" name="BMC Genomics">
        <title>Genomic evidence for intraspecific hybridization in a clonal and extremely halotolerant yeast.</title>
        <authorList>
            <person name="Gostincar C."/>
            <person name="Stajich J.E."/>
            <person name="Zupancic J."/>
            <person name="Zalar P."/>
            <person name="Gunde-Cimerman N."/>
        </authorList>
    </citation>
    <scope>NUCLEOTIDE SEQUENCE [LARGE SCALE GENOMIC DNA]</scope>
    <source>
        <strain evidence="2 3">EXF-6656</strain>
    </source>
</reference>
<feature type="compositionally biased region" description="Low complexity" evidence="1">
    <location>
        <begin position="180"/>
        <end position="194"/>
    </location>
</feature>
<feature type="region of interest" description="Disordered" evidence="1">
    <location>
        <begin position="78"/>
        <end position="138"/>
    </location>
</feature>
<feature type="compositionally biased region" description="Basic and acidic residues" evidence="1">
    <location>
        <begin position="665"/>
        <end position="683"/>
    </location>
</feature>
<feature type="compositionally biased region" description="Low complexity" evidence="1">
    <location>
        <begin position="614"/>
        <end position="636"/>
    </location>
</feature>
<dbReference type="OrthoDB" id="3878325at2759"/>
<sequence>MHTSWSSTSQGGFQNQITPPMPQPPPLHSPFLGQSPQHHLEWHNSVHDQAMHHANQLHNQSMLHAQQMMSNAMQNAFQAGQANESDQRTPALPAPPAPSQQSVQRTPADAYQQHSLKLQPRGSRRISEPASTASCDHGAAMGISREEFSRQMQGLKGDLQEAKDSSIQDRKERDAKDRQIAALQAQISSQNQAQMELQQKHTKDMAQMAQTVASNPPPQTPAFDMGVLQQLITEVRASKVNPADIENLVSGALTQRMSGLATKEDMQSASGAVGKALQSLDNNASEGRIQRAVEKAINKVVDQKMAHVQQTQKRIGASQQQPREISPEIPKLSPGPATYSSGPVGENAGKMSTPSKKKKALPAPASDAQSIVDKDSKPSHCKAVYGSDSLVPSGKVPTAYQSGESGHALQFFQDDGASRISTSSKKAKAQPAQIEYPRSTVSRALESSEPAKTLPWHQDAASTVSKALSPSRRQTKDNENVVSTSSRRSKRGDVISPMAAADSDNHSKALKVHRSTTLAEQAAVNRLPNSWMLAIRESGESEAGSTISQATKGSRLTAANLAKLPDKKADGSDNNKARSKVSYASPEGQNDARSTVSARVPTHDAKTRHNASDATSEARSVTSSARSSGSKALKASRMSEPRPPGQTGAELVLHRTTNEMLGGYHRGEDISALDSEKDPRKAEQVTFGAGPSPEVPEGSSQASGRRTGQTAGREVARPKAESRLRLMMSADEQSDSASQVSKASKSNRR</sequence>
<accession>A0A3M6X5U0</accession>
<feature type="region of interest" description="Disordered" evidence="1">
    <location>
        <begin position="538"/>
        <end position="749"/>
    </location>
</feature>
<feature type="region of interest" description="Disordered" evidence="1">
    <location>
        <begin position="152"/>
        <end position="223"/>
    </location>
</feature>
<protein>
    <submittedName>
        <fullName evidence="2">Uncharacterized protein</fullName>
    </submittedName>
</protein>
<feature type="compositionally biased region" description="Polar residues" evidence="1">
    <location>
        <begin position="587"/>
        <end position="597"/>
    </location>
</feature>
<feature type="compositionally biased region" description="Pro residues" evidence="1">
    <location>
        <begin position="19"/>
        <end position="28"/>
    </location>
</feature>
<name>A0A3M6X5U0_HORWE</name>
<feature type="compositionally biased region" description="Basic and acidic residues" evidence="1">
    <location>
        <begin position="158"/>
        <end position="179"/>
    </location>
</feature>
<evidence type="ECO:0000256" key="1">
    <source>
        <dbReference type="SAM" id="MobiDB-lite"/>
    </source>
</evidence>
<proteinExistence type="predicted"/>
<feature type="compositionally biased region" description="Basic and acidic residues" evidence="1">
    <location>
        <begin position="564"/>
        <end position="576"/>
    </location>
</feature>
<dbReference type="Proteomes" id="UP000281245">
    <property type="component" value="Unassembled WGS sequence"/>
</dbReference>
<feature type="compositionally biased region" description="Polar residues" evidence="1">
    <location>
        <begin position="1"/>
        <end position="18"/>
    </location>
</feature>
<feature type="region of interest" description="Disordered" evidence="1">
    <location>
        <begin position="1"/>
        <end position="36"/>
    </location>
</feature>
<evidence type="ECO:0000313" key="3">
    <source>
        <dbReference type="Proteomes" id="UP000281245"/>
    </source>
</evidence>
<feature type="compositionally biased region" description="Polar residues" evidence="1">
    <location>
        <begin position="460"/>
        <end position="472"/>
    </location>
</feature>
<feature type="compositionally biased region" description="Polar residues" evidence="1">
    <location>
        <begin position="735"/>
        <end position="749"/>
    </location>
</feature>
<feature type="region of interest" description="Disordered" evidence="1">
    <location>
        <begin position="309"/>
        <end position="515"/>
    </location>
</feature>
<feature type="compositionally biased region" description="Basic and acidic residues" evidence="1">
    <location>
        <begin position="714"/>
        <end position="724"/>
    </location>
</feature>
<gene>
    <name evidence="2" type="ORF">D0869_03525</name>
</gene>
<organism evidence="2 3">
    <name type="scientific">Hortaea werneckii</name>
    <name type="common">Black yeast</name>
    <name type="synonym">Cladosporium werneckii</name>
    <dbReference type="NCBI Taxonomy" id="91943"/>
    <lineage>
        <taxon>Eukaryota</taxon>
        <taxon>Fungi</taxon>
        <taxon>Dikarya</taxon>
        <taxon>Ascomycota</taxon>
        <taxon>Pezizomycotina</taxon>
        <taxon>Dothideomycetes</taxon>
        <taxon>Dothideomycetidae</taxon>
        <taxon>Mycosphaerellales</taxon>
        <taxon>Teratosphaeriaceae</taxon>
        <taxon>Hortaea</taxon>
    </lineage>
</organism>
<evidence type="ECO:0000313" key="2">
    <source>
        <dbReference type="EMBL" id="RMX85846.1"/>
    </source>
</evidence>
<dbReference type="EMBL" id="QWIJ01000197">
    <property type="protein sequence ID" value="RMX85846.1"/>
    <property type="molecule type" value="Genomic_DNA"/>
</dbReference>
<dbReference type="AlphaFoldDB" id="A0A3M6X5U0"/>
<feature type="compositionally biased region" description="Basic and acidic residues" evidence="1">
    <location>
        <begin position="601"/>
        <end position="611"/>
    </location>
</feature>
<feature type="compositionally biased region" description="Polar residues" evidence="1">
    <location>
        <begin position="543"/>
        <end position="554"/>
    </location>
</feature>